<evidence type="ECO:0000256" key="1">
    <source>
        <dbReference type="SAM" id="SignalP"/>
    </source>
</evidence>
<name>A0ABY4X2M4_9GAMM</name>
<dbReference type="Proteomes" id="UP001056255">
    <property type="component" value="Chromosome II"/>
</dbReference>
<gene>
    <name evidence="2" type="ORF">K6Q96_20055</name>
</gene>
<sequence length="144" mass="15574">MNATKMGLSLVLALSTVLSFQATAKGNLSQRATDLPELVLGTDDAGFAISQKEFLMETGKAYALTITSTGAKECAFEAHSFFDNVWMRKVEAGGIEIKANGFYEIEFEDEGEVELFFVPIKPGKYAFECAGFASKGMAGTFIVE</sequence>
<evidence type="ECO:0008006" key="4">
    <source>
        <dbReference type="Google" id="ProtNLM"/>
    </source>
</evidence>
<evidence type="ECO:0000313" key="2">
    <source>
        <dbReference type="EMBL" id="USH05496.1"/>
    </source>
</evidence>
<dbReference type="SUPFAM" id="SSF49503">
    <property type="entry name" value="Cupredoxins"/>
    <property type="match status" value="1"/>
</dbReference>
<protein>
    <recommendedName>
        <fullName evidence="4">Copper-binding protein</fullName>
    </recommendedName>
</protein>
<organism evidence="2 3">
    <name type="scientific">Grimontia kaedaensis</name>
    <dbReference type="NCBI Taxonomy" id="2872157"/>
    <lineage>
        <taxon>Bacteria</taxon>
        <taxon>Pseudomonadati</taxon>
        <taxon>Pseudomonadota</taxon>
        <taxon>Gammaproteobacteria</taxon>
        <taxon>Vibrionales</taxon>
        <taxon>Vibrionaceae</taxon>
        <taxon>Grimontia</taxon>
    </lineage>
</organism>
<feature type="chain" id="PRO_5047508687" description="Copper-binding protein" evidence="1">
    <location>
        <begin position="25"/>
        <end position="144"/>
    </location>
</feature>
<dbReference type="InterPro" id="IPR008972">
    <property type="entry name" value="Cupredoxin"/>
</dbReference>
<dbReference type="Gene3D" id="2.60.40.420">
    <property type="entry name" value="Cupredoxins - blue copper proteins"/>
    <property type="match status" value="1"/>
</dbReference>
<keyword evidence="1" id="KW-0732">Signal</keyword>
<reference evidence="2" key="1">
    <citation type="submission" date="2021-08" db="EMBL/GenBank/DDBJ databases">
        <authorList>
            <person name="Sakaguchi M."/>
            <person name="Kikuchi T."/>
            <person name="Urbanczyk H."/>
        </authorList>
    </citation>
    <scope>NUCLEOTIDE SEQUENCE</scope>
    <source>
        <strain evidence="2">020920N</strain>
    </source>
</reference>
<evidence type="ECO:0000313" key="3">
    <source>
        <dbReference type="Proteomes" id="UP001056255"/>
    </source>
</evidence>
<feature type="signal peptide" evidence="1">
    <location>
        <begin position="1"/>
        <end position="24"/>
    </location>
</feature>
<accession>A0ABY4X2M4</accession>
<keyword evidence="3" id="KW-1185">Reference proteome</keyword>
<proteinExistence type="predicted"/>
<dbReference type="EMBL" id="CP082276">
    <property type="protein sequence ID" value="USH05496.1"/>
    <property type="molecule type" value="Genomic_DNA"/>
</dbReference>
<dbReference type="RefSeq" id="WP_251882221.1">
    <property type="nucleotide sequence ID" value="NZ_CP082276.1"/>
</dbReference>